<dbReference type="GO" id="GO:0005886">
    <property type="term" value="C:plasma membrane"/>
    <property type="evidence" value="ECO:0007669"/>
    <property type="project" value="TreeGrafter"/>
</dbReference>
<reference evidence="4" key="1">
    <citation type="submission" date="2022-08" db="UniProtKB">
        <authorList>
            <consortium name="EnsemblMetazoa"/>
        </authorList>
    </citation>
    <scope>IDENTIFICATION</scope>
    <source>
        <strain evidence="4">05x7-T-G4-1.051#20</strain>
    </source>
</reference>
<sequence length="331" mass="37598">MLAVKSNQEFRDPKGLLQPPGYSTESGFKRVSSFKQKKPDHVRLDVTLARRNSLPSPVSPKMFLAPPEDRPLERVRSFHLSRGGVRNRGDLIRRRSTLSVNSCEKYDTGAEAMVSNKDNATPRVVKMVRLALVGCDEVGIHTLKNQFTTSEEFYMHHNRDGAESPEDIFILLNKDEYCVQFVDESELMESKKSSMVDAVMVVFSVVDTSSFQYAVKKIEIIRDKMKCSCPIILVGNKCDLARNRSVSGKDAQKIADKFRCKYIETSVVLNHNIDELLVGVVRKVIQRREGGKKQTTTEDYKSSKSPSFTRRMLNKLKKFGQSKDKSTNLYD</sequence>
<dbReference type="SUPFAM" id="SSF52540">
    <property type="entry name" value="P-loop containing nucleoside triphosphate hydrolases"/>
    <property type="match status" value="1"/>
</dbReference>
<dbReference type="AlphaFoldDB" id="A0A8W8K519"/>
<evidence type="ECO:0000256" key="1">
    <source>
        <dbReference type="ARBA" id="ARBA00008846"/>
    </source>
</evidence>
<dbReference type="OrthoDB" id="5239715at2759"/>
<dbReference type="Pfam" id="PF00071">
    <property type="entry name" value="Ras"/>
    <property type="match status" value="1"/>
</dbReference>
<dbReference type="InterPro" id="IPR001806">
    <property type="entry name" value="Small_GTPase"/>
</dbReference>
<dbReference type="SMART" id="SM00173">
    <property type="entry name" value="RAS"/>
    <property type="match status" value="1"/>
</dbReference>
<dbReference type="EnsemblMetazoa" id="G22460.8">
    <property type="protein sequence ID" value="G22460.8:cds"/>
    <property type="gene ID" value="G22460"/>
</dbReference>
<protein>
    <recommendedName>
        <fullName evidence="6">GTP-binding protein REM 1</fullName>
    </recommendedName>
</protein>
<dbReference type="GO" id="GO:0005525">
    <property type="term" value="F:GTP binding"/>
    <property type="evidence" value="ECO:0007669"/>
    <property type="project" value="InterPro"/>
</dbReference>
<dbReference type="PROSITE" id="PS51419">
    <property type="entry name" value="RAB"/>
    <property type="match status" value="1"/>
</dbReference>
<accession>A0A8W8K519</accession>
<dbReference type="EnsemblMetazoa" id="G22460.2">
    <property type="protein sequence ID" value="G22460.2:cds"/>
    <property type="gene ID" value="G22460"/>
</dbReference>
<dbReference type="Proteomes" id="UP000005408">
    <property type="component" value="Unassembled WGS sequence"/>
</dbReference>
<dbReference type="OMA" id="ATCPEVW"/>
<evidence type="ECO:0000313" key="4">
    <source>
        <dbReference type="EnsemblMetazoa" id="G22460.3:cds"/>
    </source>
</evidence>
<dbReference type="EnsemblMetazoa" id="G22460.12">
    <property type="protein sequence ID" value="G22460.12:cds"/>
    <property type="gene ID" value="G22460"/>
</dbReference>
<dbReference type="PRINTS" id="PR00449">
    <property type="entry name" value="RASTRNSFRMNG"/>
</dbReference>
<dbReference type="PANTHER" id="PTHR45775">
    <property type="entry name" value="RAD, GEM/KIR FAMILY MEMBER 2, ISOFORM C"/>
    <property type="match status" value="1"/>
</dbReference>
<feature type="region of interest" description="Disordered" evidence="3">
    <location>
        <begin position="1"/>
        <end position="36"/>
    </location>
</feature>
<dbReference type="PANTHER" id="PTHR45775:SF6">
    <property type="entry name" value="RAD, GEM_KIR FAMILY MEMBER 2, ISOFORM C"/>
    <property type="match status" value="1"/>
</dbReference>
<dbReference type="InterPro" id="IPR051641">
    <property type="entry name" value="RGK_GTP-binding_reg"/>
</dbReference>
<dbReference type="EnsemblMetazoa" id="G22460.9">
    <property type="protein sequence ID" value="G22460.9:cds"/>
    <property type="gene ID" value="G22460"/>
</dbReference>
<keyword evidence="5" id="KW-1185">Reference proteome</keyword>
<organism evidence="4 5">
    <name type="scientific">Magallana gigas</name>
    <name type="common">Pacific oyster</name>
    <name type="synonym">Crassostrea gigas</name>
    <dbReference type="NCBI Taxonomy" id="29159"/>
    <lineage>
        <taxon>Eukaryota</taxon>
        <taxon>Metazoa</taxon>
        <taxon>Spiralia</taxon>
        <taxon>Lophotrochozoa</taxon>
        <taxon>Mollusca</taxon>
        <taxon>Bivalvia</taxon>
        <taxon>Autobranchia</taxon>
        <taxon>Pteriomorphia</taxon>
        <taxon>Ostreida</taxon>
        <taxon>Ostreoidea</taxon>
        <taxon>Ostreidae</taxon>
        <taxon>Magallana</taxon>
    </lineage>
</organism>
<dbReference type="GO" id="GO:0005246">
    <property type="term" value="F:calcium channel regulator activity"/>
    <property type="evidence" value="ECO:0007669"/>
    <property type="project" value="TreeGrafter"/>
</dbReference>
<evidence type="ECO:0000313" key="5">
    <source>
        <dbReference type="Proteomes" id="UP000005408"/>
    </source>
</evidence>
<dbReference type="GO" id="GO:0003924">
    <property type="term" value="F:GTPase activity"/>
    <property type="evidence" value="ECO:0007669"/>
    <property type="project" value="InterPro"/>
</dbReference>
<name>A0A8W8K519_MAGGI</name>
<dbReference type="EnsemblMetazoa" id="G22460.3">
    <property type="protein sequence ID" value="G22460.3:cds"/>
    <property type="gene ID" value="G22460"/>
</dbReference>
<dbReference type="SMART" id="SM00174">
    <property type="entry name" value="RHO"/>
    <property type="match status" value="1"/>
</dbReference>
<evidence type="ECO:0000256" key="3">
    <source>
        <dbReference type="SAM" id="MobiDB-lite"/>
    </source>
</evidence>
<keyword evidence="2" id="KW-0597">Phosphoprotein</keyword>
<evidence type="ECO:0008006" key="6">
    <source>
        <dbReference type="Google" id="ProtNLM"/>
    </source>
</evidence>
<dbReference type="Gene3D" id="3.40.50.300">
    <property type="entry name" value="P-loop containing nucleotide triphosphate hydrolases"/>
    <property type="match status" value="1"/>
</dbReference>
<dbReference type="InterPro" id="IPR027417">
    <property type="entry name" value="P-loop_NTPase"/>
</dbReference>
<proteinExistence type="inferred from homology"/>
<dbReference type="SMART" id="SM00175">
    <property type="entry name" value="RAB"/>
    <property type="match status" value="1"/>
</dbReference>
<evidence type="ECO:0000256" key="2">
    <source>
        <dbReference type="ARBA" id="ARBA00022553"/>
    </source>
</evidence>
<dbReference type="PROSITE" id="PS51421">
    <property type="entry name" value="RAS"/>
    <property type="match status" value="1"/>
</dbReference>
<comment type="similarity">
    <text evidence="1">Belongs to the small GTPase superfamily. RGK family.</text>
</comment>